<comment type="caution">
    <text evidence="1">The sequence shown here is derived from an EMBL/GenBank/DDBJ whole genome shotgun (WGS) entry which is preliminary data.</text>
</comment>
<dbReference type="OrthoDB" id="5503776at2"/>
<name>D6SPH9_9BACT</name>
<accession>D6SPH9</accession>
<dbReference type="EMBL" id="ACJN02000002">
    <property type="protein sequence ID" value="EFI34655.1"/>
    <property type="molecule type" value="Genomic_DNA"/>
</dbReference>
<keyword evidence="2" id="KW-1185">Reference proteome</keyword>
<dbReference type="RefSeq" id="WP_008869975.1">
    <property type="nucleotide sequence ID" value="NZ_ACJN02000002.1"/>
</dbReference>
<sequence>MSTDSQKVIYWLDRKRSIIEVGGAWDRFALENDASKAFSRQVKGSSVWKYIRDDSTRMWLDTLLQLAEITGDAVERPYRCDSPDTRRYMQMKIIPEKPGVLRVEHRVVSTEKRNRTVYFKTSDQMSRNMVSRCSICGRVKSKDQWQEPDQGTQEKPLNLTVVYTVCPTCSSSLSSR</sequence>
<evidence type="ECO:0000313" key="1">
    <source>
        <dbReference type="EMBL" id="EFI34655.1"/>
    </source>
</evidence>
<gene>
    <name evidence="1" type="ORF">Dthio_PD2027</name>
</gene>
<organism evidence="1 2">
    <name type="scientific">Desulfonatronospira thiodismutans ASO3-1</name>
    <dbReference type="NCBI Taxonomy" id="555779"/>
    <lineage>
        <taxon>Bacteria</taxon>
        <taxon>Pseudomonadati</taxon>
        <taxon>Thermodesulfobacteriota</taxon>
        <taxon>Desulfovibrionia</taxon>
        <taxon>Desulfovibrionales</taxon>
        <taxon>Desulfonatronovibrionaceae</taxon>
        <taxon>Desulfonatronospira</taxon>
    </lineage>
</organism>
<evidence type="ECO:0000313" key="2">
    <source>
        <dbReference type="Proteomes" id="UP000005496"/>
    </source>
</evidence>
<reference evidence="1" key="1">
    <citation type="submission" date="2010-05" db="EMBL/GenBank/DDBJ databases">
        <title>The draft genome of Desulfonatronospira thiodismutans ASO3-1.</title>
        <authorList>
            <consortium name="US DOE Joint Genome Institute (JGI-PGF)"/>
            <person name="Lucas S."/>
            <person name="Copeland A."/>
            <person name="Lapidus A."/>
            <person name="Cheng J.-F."/>
            <person name="Bruce D."/>
            <person name="Goodwin L."/>
            <person name="Pitluck S."/>
            <person name="Chertkov O."/>
            <person name="Brettin T."/>
            <person name="Detter J.C."/>
            <person name="Han C."/>
            <person name="Land M.L."/>
            <person name="Hauser L."/>
            <person name="Kyrpides N."/>
            <person name="Mikhailova N."/>
            <person name="Muyzer G."/>
            <person name="Woyke T."/>
        </authorList>
    </citation>
    <scope>NUCLEOTIDE SEQUENCE [LARGE SCALE GENOMIC DNA]</scope>
    <source>
        <strain evidence="1">ASO3-1</strain>
    </source>
</reference>
<proteinExistence type="predicted"/>
<protein>
    <submittedName>
        <fullName evidence="1">Uncharacterized protein</fullName>
    </submittedName>
</protein>
<dbReference type="Proteomes" id="UP000005496">
    <property type="component" value="Unassembled WGS sequence"/>
</dbReference>
<dbReference type="eggNOG" id="ENOG503357W">
    <property type="taxonomic scope" value="Bacteria"/>
</dbReference>
<dbReference type="AlphaFoldDB" id="D6SPH9"/>